<dbReference type="GeneID" id="18827413"/>
<evidence type="ECO:0000313" key="3">
    <source>
        <dbReference type="EMBL" id="EKM76497.1"/>
    </source>
</evidence>
<dbReference type="RefSeq" id="XP_007332936.1">
    <property type="nucleotide sequence ID" value="XM_007332874.1"/>
</dbReference>
<proteinExistence type="predicted"/>
<feature type="transmembrane region" description="Helical" evidence="2">
    <location>
        <begin position="13"/>
        <end position="33"/>
    </location>
</feature>
<keyword evidence="4" id="KW-1185">Reference proteome</keyword>
<feature type="compositionally biased region" description="Low complexity" evidence="1">
    <location>
        <begin position="86"/>
        <end position="99"/>
    </location>
</feature>
<dbReference type="EMBL" id="JH971402">
    <property type="protein sequence ID" value="EKM76497.1"/>
    <property type="molecule type" value="Genomic_DNA"/>
</dbReference>
<name>K5X0T0_AGABU</name>
<sequence length="446" mass="48489">MSSGFTPTELAELLASSVLGGSMTGGLLVYIYIRCERRKRHRQHDVETCESGVGESQVSDTDPIDSQRESNFIPIQDPPSYEIPTSSLSNYGSNSGLSSELTPSTSSNRAPIKTFVDIMTKTVTLSTATAIHTIFPSSVSPSNNSNSIPNAPPRFFISSTPSTSFQPLVCSPLHIDTTAMPFTTLGPIPTTKETVVTPVIALTGSSPVHIITTATSSALFQPSNPSDDGPPLDIIMIVLIVLGTVAVCSLFLSFIWWYKGRRYRPSDSDMYPFSEKPENLAWGERFRRALGKHTYSGVESNPRQIMNLFTVSPFGNNRGRTTPTPFPEQISTDVIQIGRPELSSPHVRFQKSFRDSESDPEDGVQHGIGESTTGYNRPPSYYTNSTGLATIATTLPQYSAVVPSPISEHSDTSTTPISSPLMPLFSKGRGSGRPLARFSPRIERKT</sequence>
<feature type="region of interest" description="Disordered" evidence="1">
    <location>
        <begin position="353"/>
        <end position="378"/>
    </location>
</feature>
<dbReference type="KEGG" id="abp:AGABI1DRAFT131324"/>
<organism evidence="3 4">
    <name type="scientific">Agaricus bisporus var. burnettii (strain JB137-S8 / ATCC MYA-4627 / FGSC 10392)</name>
    <name type="common">White button mushroom</name>
    <dbReference type="NCBI Taxonomy" id="597362"/>
    <lineage>
        <taxon>Eukaryota</taxon>
        <taxon>Fungi</taxon>
        <taxon>Dikarya</taxon>
        <taxon>Basidiomycota</taxon>
        <taxon>Agaricomycotina</taxon>
        <taxon>Agaricomycetes</taxon>
        <taxon>Agaricomycetidae</taxon>
        <taxon>Agaricales</taxon>
        <taxon>Agaricineae</taxon>
        <taxon>Agaricaceae</taxon>
        <taxon>Agaricus</taxon>
    </lineage>
</organism>
<feature type="transmembrane region" description="Helical" evidence="2">
    <location>
        <begin position="195"/>
        <end position="214"/>
    </location>
</feature>
<dbReference type="OrthoDB" id="3065110at2759"/>
<dbReference type="AlphaFoldDB" id="K5X0T0"/>
<feature type="region of interest" description="Disordered" evidence="1">
    <location>
        <begin position="44"/>
        <end position="107"/>
    </location>
</feature>
<reference evidence="4" key="1">
    <citation type="journal article" date="2012" name="Proc. Natl. Acad. Sci. U.S.A.">
        <title>Genome sequence of the button mushroom Agaricus bisporus reveals mechanisms governing adaptation to a humic-rich ecological niche.</title>
        <authorList>
            <person name="Morin E."/>
            <person name="Kohler A."/>
            <person name="Baker A.R."/>
            <person name="Foulongne-Oriol M."/>
            <person name="Lombard V."/>
            <person name="Nagy L.G."/>
            <person name="Ohm R.A."/>
            <person name="Patyshakuliyeva A."/>
            <person name="Brun A."/>
            <person name="Aerts A.L."/>
            <person name="Bailey A.M."/>
            <person name="Billette C."/>
            <person name="Coutinho P.M."/>
            <person name="Deakin G."/>
            <person name="Doddapaneni H."/>
            <person name="Floudas D."/>
            <person name="Grimwood J."/>
            <person name="Hilden K."/>
            <person name="Kuees U."/>
            <person name="LaButti K.M."/>
            <person name="Lapidus A."/>
            <person name="Lindquist E.A."/>
            <person name="Lucas S.M."/>
            <person name="Murat C."/>
            <person name="Riley R.W."/>
            <person name="Salamov A.A."/>
            <person name="Schmutz J."/>
            <person name="Subramanian V."/>
            <person name="Woesten H.A.B."/>
            <person name="Xu J."/>
            <person name="Eastwood D.C."/>
            <person name="Foster G.D."/>
            <person name="Sonnenberg A.S."/>
            <person name="Cullen D."/>
            <person name="de Vries R.P."/>
            <person name="Lundell T."/>
            <person name="Hibbett D.S."/>
            <person name="Henrissat B."/>
            <person name="Burton K.S."/>
            <person name="Kerrigan R.W."/>
            <person name="Challen M.P."/>
            <person name="Grigoriev I.V."/>
            <person name="Martin F."/>
        </authorList>
    </citation>
    <scope>NUCLEOTIDE SEQUENCE [LARGE SCALE GENOMIC DNA]</scope>
    <source>
        <strain evidence="4">JB137-S8 / ATCC MYA-4627 / FGSC 10392</strain>
    </source>
</reference>
<dbReference type="HOGENOM" id="CLU_613892_0_0_1"/>
<evidence type="ECO:0000313" key="4">
    <source>
        <dbReference type="Proteomes" id="UP000008493"/>
    </source>
</evidence>
<accession>K5X0T0</accession>
<keyword evidence="2" id="KW-1133">Transmembrane helix</keyword>
<keyword evidence="2" id="KW-0812">Transmembrane</keyword>
<dbReference type="InParanoid" id="K5X0T0"/>
<evidence type="ECO:0000256" key="2">
    <source>
        <dbReference type="SAM" id="Phobius"/>
    </source>
</evidence>
<feature type="transmembrane region" description="Helical" evidence="2">
    <location>
        <begin position="234"/>
        <end position="258"/>
    </location>
</feature>
<evidence type="ECO:0000256" key="1">
    <source>
        <dbReference type="SAM" id="MobiDB-lite"/>
    </source>
</evidence>
<feature type="region of interest" description="Disordered" evidence="1">
    <location>
        <begin position="406"/>
        <end position="446"/>
    </location>
</feature>
<keyword evidence="2" id="KW-0472">Membrane</keyword>
<protein>
    <submittedName>
        <fullName evidence="3">Uncharacterized protein</fullName>
    </submittedName>
</protein>
<dbReference type="Proteomes" id="UP000008493">
    <property type="component" value="Unassembled WGS sequence"/>
</dbReference>
<gene>
    <name evidence="3" type="ORF">AGABI1DRAFT_131324</name>
</gene>